<feature type="region of interest" description="Disordered" evidence="1">
    <location>
        <begin position="112"/>
        <end position="150"/>
    </location>
</feature>
<comment type="caution">
    <text evidence="3">The sequence shown here is derived from an EMBL/GenBank/DDBJ whole genome shotgun (WGS) entry which is preliminary data.</text>
</comment>
<dbReference type="Proteomes" id="UP001139887">
    <property type="component" value="Unassembled WGS sequence"/>
</dbReference>
<sequence length="258" mass="28997">MSLNQTTEYEVYITSGTNGLFPKAYKLELDDIHVHPYYNQTSLEYNIAVVEFNKNTTSTYEAYIYKGMFEVANSVFVRQSYDHDIVDYTGKTQIGGDIFAARNEFYGPLIDPTSEVRSMPQETSSDFESLSESSIDSSLDDSLDNSPDSSGLERSQILAIAITIPLSIVCITAAIGLFYYRRLKSKRTRNRDDDDDWDPYAERLNIRELANEIRGIGDPIQPPSYNEVMRPPSTPSPGPSTENQATQSSSKEKSTKEA</sequence>
<evidence type="ECO:0000313" key="3">
    <source>
        <dbReference type="EMBL" id="KAJ2850554.1"/>
    </source>
</evidence>
<dbReference type="EMBL" id="JANBUW010000029">
    <property type="protein sequence ID" value="KAJ2850554.1"/>
    <property type="molecule type" value="Genomic_DNA"/>
</dbReference>
<name>A0A9W8M178_9FUNG</name>
<feature type="transmembrane region" description="Helical" evidence="2">
    <location>
        <begin position="157"/>
        <end position="180"/>
    </location>
</feature>
<keyword evidence="2" id="KW-0812">Transmembrane</keyword>
<protein>
    <submittedName>
        <fullName evidence="3">Uncharacterized protein</fullName>
    </submittedName>
</protein>
<organism evidence="3 4">
    <name type="scientific">Coemansia brasiliensis</name>
    <dbReference type="NCBI Taxonomy" id="2650707"/>
    <lineage>
        <taxon>Eukaryota</taxon>
        <taxon>Fungi</taxon>
        <taxon>Fungi incertae sedis</taxon>
        <taxon>Zoopagomycota</taxon>
        <taxon>Kickxellomycotina</taxon>
        <taxon>Kickxellomycetes</taxon>
        <taxon>Kickxellales</taxon>
        <taxon>Kickxellaceae</taxon>
        <taxon>Coemansia</taxon>
    </lineage>
</organism>
<evidence type="ECO:0000256" key="2">
    <source>
        <dbReference type="SAM" id="Phobius"/>
    </source>
</evidence>
<accession>A0A9W8M178</accession>
<feature type="compositionally biased region" description="Low complexity" evidence="1">
    <location>
        <begin position="239"/>
        <end position="249"/>
    </location>
</feature>
<evidence type="ECO:0000256" key="1">
    <source>
        <dbReference type="SAM" id="MobiDB-lite"/>
    </source>
</evidence>
<reference evidence="3" key="1">
    <citation type="submission" date="2022-07" db="EMBL/GenBank/DDBJ databases">
        <title>Phylogenomic reconstructions and comparative analyses of Kickxellomycotina fungi.</title>
        <authorList>
            <person name="Reynolds N.K."/>
            <person name="Stajich J.E."/>
            <person name="Barry K."/>
            <person name="Grigoriev I.V."/>
            <person name="Crous P."/>
            <person name="Smith M.E."/>
        </authorList>
    </citation>
    <scope>NUCLEOTIDE SEQUENCE</scope>
    <source>
        <strain evidence="3">NRRL 1566</strain>
    </source>
</reference>
<keyword evidence="2" id="KW-0472">Membrane</keyword>
<evidence type="ECO:0000313" key="4">
    <source>
        <dbReference type="Proteomes" id="UP001139887"/>
    </source>
</evidence>
<keyword evidence="4" id="KW-1185">Reference proteome</keyword>
<keyword evidence="2" id="KW-1133">Transmembrane helix</keyword>
<dbReference type="OrthoDB" id="5578427at2759"/>
<gene>
    <name evidence="3" type="ORF">IWW36_001804</name>
</gene>
<proteinExistence type="predicted"/>
<feature type="region of interest" description="Disordered" evidence="1">
    <location>
        <begin position="212"/>
        <end position="258"/>
    </location>
</feature>
<dbReference type="AlphaFoldDB" id="A0A9W8M178"/>
<feature type="compositionally biased region" description="Low complexity" evidence="1">
    <location>
        <begin position="122"/>
        <end position="137"/>
    </location>
</feature>